<dbReference type="RefSeq" id="WP_278903172.1">
    <property type="nucleotide sequence ID" value="NZ_CAUFDJ010000001.1"/>
</dbReference>
<reference evidence="2 3" key="1">
    <citation type="submission" date="2023-02" db="EMBL/GenBank/DDBJ databases">
        <title>The predominant lactic acid bacteria and yeasts involved in the spontaneous fermentation of millet during the production of the traditional porridge Hausa koko in Ghana.</title>
        <authorList>
            <person name="Atter A."/>
            <person name="Diaz M."/>
        </authorList>
    </citation>
    <scope>NUCLEOTIDE SEQUENCE [LARGE SCALE GENOMIC DNA]</scope>
    <source>
        <strain evidence="2 3">FI11640</strain>
    </source>
</reference>
<sequence>MRKHYTFAQNASCFLVDLVALGFIPDRPFLRWGLNFAYLLLITIGVQTSFHLSTLLRHVTGQNISRIILACIVLIPLLAMTLAWDHAAMIWLINLSLSFFIILGTVTLLVYGLSLEPQTP</sequence>
<evidence type="ECO:0000313" key="2">
    <source>
        <dbReference type="EMBL" id="MEE6716340.1"/>
    </source>
</evidence>
<gene>
    <name evidence="2" type="ORF">PS435_10770</name>
</gene>
<evidence type="ECO:0000256" key="1">
    <source>
        <dbReference type="SAM" id="Phobius"/>
    </source>
</evidence>
<evidence type="ECO:0000313" key="3">
    <source>
        <dbReference type="Proteomes" id="UP001330016"/>
    </source>
</evidence>
<keyword evidence="1" id="KW-0812">Transmembrane</keyword>
<comment type="caution">
    <text evidence="2">The sequence shown here is derived from an EMBL/GenBank/DDBJ whole genome shotgun (WGS) entry which is preliminary data.</text>
</comment>
<keyword evidence="3" id="KW-1185">Reference proteome</keyword>
<proteinExistence type="predicted"/>
<organism evidence="2 3">
    <name type="scientific">Schleiferilactobacillus harbinensis</name>
    <dbReference type="NCBI Taxonomy" id="304207"/>
    <lineage>
        <taxon>Bacteria</taxon>
        <taxon>Bacillati</taxon>
        <taxon>Bacillota</taxon>
        <taxon>Bacilli</taxon>
        <taxon>Lactobacillales</taxon>
        <taxon>Lactobacillaceae</taxon>
        <taxon>Schleiferilactobacillus</taxon>
    </lineage>
</organism>
<dbReference type="EMBL" id="JAQSGK010000032">
    <property type="protein sequence ID" value="MEE6716340.1"/>
    <property type="molecule type" value="Genomic_DNA"/>
</dbReference>
<protein>
    <recommendedName>
        <fullName evidence="4">DUF805 domain-containing protein</fullName>
    </recommendedName>
</protein>
<accession>A0ABU7T1Y6</accession>
<evidence type="ECO:0008006" key="4">
    <source>
        <dbReference type="Google" id="ProtNLM"/>
    </source>
</evidence>
<name>A0ABU7T1Y6_9LACO</name>
<feature type="transmembrane region" description="Helical" evidence="1">
    <location>
        <begin position="90"/>
        <end position="113"/>
    </location>
</feature>
<keyword evidence="1" id="KW-1133">Transmembrane helix</keyword>
<keyword evidence="1" id="KW-0472">Membrane</keyword>
<feature type="transmembrane region" description="Helical" evidence="1">
    <location>
        <begin position="67"/>
        <end position="84"/>
    </location>
</feature>
<feature type="transmembrane region" description="Helical" evidence="1">
    <location>
        <begin position="36"/>
        <end position="55"/>
    </location>
</feature>
<feature type="transmembrane region" description="Helical" evidence="1">
    <location>
        <begin position="7"/>
        <end position="24"/>
    </location>
</feature>
<dbReference type="Proteomes" id="UP001330016">
    <property type="component" value="Unassembled WGS sequence"/>
</dbReference>